<sequence length="1194" mass="136979">MIIFLHKRCQILEAVESSKGKYEKTKPIPRKVHSYTTRGESSTGMKCYMCQEPHPIYRCPDFIKINVDNLSELKICKNCFRTNHTVDQCKVRKCNQCDKSHNSLLHRNNTKMGKNIQINKGDNSSDNKPIDIIEGRGNDEETEQSSRANAMSFTSVYTERAKNNKQVLLATAIIQILGKDGIWYTCRALLDSGSQSNFITEETMKKLNLPRKRVNLPITGVAESKHNAEYKLNIIIRSRVNSFQLIRQALVLSKITGCLPTNTCNALKSVVPENIILADPHFYQRGKIDILIGADTYWEIMGTNIFKVNPSGLHLQETKWGWIVAGGNAQGAEIALNSCMFTCTEHDISLSEKIEMFWKVEECISKENWSNEEKLCVEHFTKNTRRDETGKFIVKLPLKDNAVQLGKSYDIAMRRFLSLERRLTKFPEIYNQYRDFMQVYCELAEETNNKLISNIINIYDFCMDDCLTGGFNLLKTIELRNDLISTLGKGGFTMAKWTANNDELIKNIPNVNSNEFTSLDLGEDVVKTVGLFWEPHSDHLSYRIKLSKTEACTKRQILSHIASLFDPLGLVGPIIIVAKIIMQSLWLEKVDWDEHLSEEIRMKWKHFWYELKSINTIKIPRWVSTGNCTRLEIHGFSDASAYAYGACLYVRSISAEQEVAVRLICAKSRVAPLKTTSIPRLELCAAVLLTRLAKNIISTLRIHITQQYWWSDSQVVLAWIAAESSRWKTYVANRVSEIHEVTQQHEWNYVKSNENPADILSRGCTPFELKNNYLWWNGPAWLQNYNVKFNKLPDNNNQDISTEVCAEEKVQLVTTTAITDTHELYIFNLYSSWKKLIRVVAYILRFLNNALCKMKNKTKRHGLLGVMEIQSATMTLIKLVQQYAFTKELLQKITQGIWKRWNGEYLNQLQVRVKWHQPAKADIRVGIMVLIKETNVPPLQWNMGRVTALHPGQDGVIRVVEVNTRGGIKKRAVRLVCPLPGQTQQENQNMNNTKMGKNIQINKGDNSSDNKPIDIIEGRGNDEETEQSSIANAMSFTSVYTERAKNNKQVLLATAIIQILGKDGIWYTCRALLDSGSQSNFITEEMMKKLNLPRKRVNLPITGVAESQHNVEYKLNIIILSRTRISIIKNNWLFTNKYMQCTKISCIRKYHIADPNFYQRGKIDILIRADTYWEIMGTNIFKVNPSGLHLQDTK</sequence>
<evidence type="ECO:0000313" key="4">
    <source>
        <dbReference type="Proteomes" id="UP000478052"/>
    </source>
</evidence>
<name>A0A6G0YMU5_APHCR</name>
<dbReference type="InterPro" id="IPR040676">
    <property type="entry name" value="DUF5641"/>
</dbReference>
<evidence type="ECO:0000256" key="1">
    <source>
        <dbReference type="SAM" id="MobiDB-lite"/>
    </source>
</evidence>
<dbReference type="AlphaFoldDB" id="A0A6G0YMU5"/>
<proteinExistence type="predicted"/>
<dbReference type="Pfam" id="PF18701">
    <property type="entry name" value="DUF5641"/>
    <property type="match status" value="1"/>
</dbReference>
<comment type="caution">
    <text evidence="3">The sequence shown here is derived from an EMBL/GenBank/DDBJ whole genome shotgun (WGS) entry which is preliminary data.</text>
</comment>
<reference evidence="3 4" key="1">
    <citation type="submission" date="2019-08" db="EMBL/GenBank/DDBJ databases">
        <title>Whole genome of Aphis craccivora.</title>
        <authorList>
            <person name="Voronova N.V."/>
            <person name="Shulinski R.S."/>
            <person name="Bandarenka Y.V."/>
            <person name="Zhorov D.G."/>
            <person name="Warner D."/>
        </authorList>
    </citation>
    <scope>NUCLEOTIDE SEQUENCE [LARGE SCALE GENOMIC DNA]</scope>
    <source>
        <strain evidence="3">180601</strain>
        <tissue evidence="3">Whole Body</tissue>
    </source>
</reference>
<dbReference type="Proteomes" id="UP000478052">
    <property type="component" value="Unassembled WGS sequence"/>
</dbReference>
<dbReference type="InterPro" id="IPR021109">
    <property type="entry name" value="Peptidase_aspartic_dom_sf"/>
</dbReference>
<dbReference type="EMBL" id="VUJU01003185">
    <property type="protein sequence ID" value="KAF0758832.1"/>
    <property type="molecule type" value="Genomic_DNA"/>
</dbReference>
<feature type="domain" description="DUF5641" evidence="2">
    <location>
        <begin position="888"/>
        <end position="979"/>
    </location>
</feature>
<gene>
    <name evidence="3" type="ORF">FWK35_00025186</name>
</gene>
<protein>
    <submittedName>
        <fullName evidence="3">DUF1758 domain-containing protein</fullName>
    </submittedName>
</protein>
<feature type="compositionally biased region" description="Basic and acidic residues" evidence="1">
    <location>
        <begin position="123"/>
        <end position="139"/>
    </location>
</feature>
<accession>A0A6G0YMU5</accession>
<organism evidence="3 4">
    <name type="scientific">Aphis craccivora</name>
    <name type="common">Cowpea aphid</name>
    <dbReference type="NCBI Taxonomy" id="307492"/>
    <lineage>
        <taxon>Eukaryota</taxon>
        <taxon>Metazoa</taxon>
        <taxon>Ecdysozoa</taxon>
        <taxon>Arthropoda</taxon>
        <taxon>Hexapoda</taxon>
        <taxon>Insecta</taxon>
        <taxon>Pterygota</taxon>
        <taxon>Neoptera</taxon>
        <taxon>Paraneoptera</taxon>
        <taxon>Hemiptera</taxon>
        <taxon>Sternorrhyncha</taxon>
        <taxon>Aphidomorpha</taxon>
        <taxon>Aphidoidea</taxon>
        <taxon>Aphididae</taxon>
        <taxon>Aphidini</taxon>
        <taxon>Aphis</taxon>
        <taxon>Aphis</taxon>
    </lineage>
</organism>
<dbReference type="Gene3D" id="2.40.70.10">
    <property type="entry name" value="Acid Proteases"/>
    <property type="match status" value="2"/>
</dbReference>
<evidence type="ECO:0000259" key="2">
    <source>
        <dbReference type="Pfam" id="PF18701"/>
    </source>
</evidence>
<evidence type="ECO:0000313" key="3">
    <source>
        <dbReference type="EMBL" id="KAF0758832.1"/>
    </source>
</evidence>
<feature type="region of interest" description="Disordered" evidence="1">
    <location>
        <begin position="114"/>
        <end position="147"/>
    </location>
</feature>
<keyword evidence="4" id="KW-1185">Reference proteome</keyword>
<dbReference type="InterPro" id="IPR008042">
    <property type="entry name" value="Retrotrans_Pao"/>
</dbReference>
<dbReference type="Pfam" id="PF05380">
    <property type="entry name" value="Peptidase_A17"/>
    <property type="match status" value="1"/>
</dbReference>
<dbReference type="OrthoDB" id="6628962at2759"/>
<dbReference type="PANTHER" id="PTHR47331">
    <property type="entry name" value="PHD-TYPE DOMAIN-CONTAINING PROTEIN"/>
    <property type="match status" value="1"/>
</dbReference>